<keyword evidence="6" id="KW-1185">Reference proteome</keyword>
<evidence type="ECO:0000256" key="3">
    <source>
        <dbReference type="ARBA" id="ARBA00022691"/>
    </source>
</evidence>
<comment type="caution">
    <text evidence="5">The sequence shown here is derived from an EMBL/GenBank/DDBJ whole genome shotgun (WGS) entry which is preliminary data.</text>
</comment>
<organism evidence="5 6">
    <name type="scientific">Salibaculum griseiflavum</name>
    <dbReference type="NCBI Taxonomy" id="1914409"/>
    <lineage>
        <taxon>Bacteria</taxon>
        <taxon>Pseudomonadati</taxon>
        <taxon>Pseudomonadota</taxon>
        <taxon>Alphaproteobacteria</taxon>
        <taxon>Rhodobacterales</taxon>
        <taxon>Roseobacteraceae</taxon>
        <taxon>Salibaculum</taxon>
    </lineage>
</organism>
<dbReference type="SUPFAM" id="SSF53335">
    <property type="entry name" value="S-adenosyl-L-methionine-dependent methyltransferases"/>
    <property type="match status" value="1"/>
</dbReference>
<keyword evidence="1 5" id="KW-0489">Methyltransferase</keyword>
<evidence type="ECO:0000313" key="6">
    <source>
        <dbReference type="Proteomes" id="UP000245293"/>
    </source>
</evidence>
<accession>A0A2V1P793</accession>
<dbReference type="Proteomes" id="UP000245293">
    <property type="component" value="Unassembled WGS sequence"/>
</dbReference>
<dbReference type="GO" id="GO:0032259">
    <property type="term" value="P:methylation"/>
    <property type="evidence" value="ECO:0007669"/>
    <property type="project" value="UniProtKB-KW"/>
</dbReference>
<dbReference type="Gene3D" id="3.40.50.150">
    <property type="entry name" value="Vaccinia Virus protein VP39"/>
    <property type="match status" value="1"/>
</dbReference>
<dbReference type="GO" id="GO:0008168">
    <property type="term" value="F:methyltransferase activity"/>
    <property type="evidence" value="ECO:0007669"/>
    <property type="project" value="UniProtKB-KW"/>
</dbReference>
<reference evidence="6" key="1">
    <citation type="submission" date="2018-05" db="EMBL/GenBank/DDBJ databases">
        <authorList>
            <person name="Du Z."/>
            <person name="Wang X."/>
        </authorList>
    </citation>
    <scope>NUCLEOTIDE SEQUENCE [LARGE SCALE GENOMIC DNA]</scope>
    <source>
        <strain evidence="6">WDS4C29</strain>
    </source>
</reference>
<dbReference type="InterPro" id="IPR029063">
    <property type="entry name" value="SAM-dependent_MTases_sf"/>
</dbReference>
<gene>
    <name evidence="5" type="ORF">DFK10_02360</name>
</gene>
<dbReference type="CDD" id="cd02440">
    <property type="entry name" value="AdoMet_MTases"/>
    <property type="match status" value="1"/>
</dbReference>
<dbReference type="EMBL" id="QETF01000002">
    <property type="protein sequence ID" value="PWG18335.1"/>
    <property type="molecule type" value="Genomic_DNA"/>
</dbReference>
<dbReference type="PANTHER" id="PTHR43464">
    <property type="entry name" value="METHYLTRANSFERASE"/>
    <property type="match status" value="1"/>
</dbReference>
<dbReference type="AlphaFoldDB" id="A0A2V1P793"/>
<keyword evidence="2 5" id="KW-0808">Transferase</keyword>
<proteinExistence type="predicted"/>
<evidence type="ECO:0000259" key="4">
    <source>
        <dbReference type="Pfam" id="PF13649"/>
    </source>
</evidence>
<dbReference type="Pfam" id="PF13649">
    <property type="entry name" value="Methyltransf_25"/>
    <property type="match status" value="1"/>
</dbReference>
<dbReference type="RefSeq" id="WP_109386625.1">
    <property type="nucleotide sequence ID" value="NZ_QETF01000002.1"/>
</dbReference>
<evidence type="ECO:0000256" key="2">
    <source>
        <dbReference type="ARBA" id="ARBA00022679"/>
    </source>
</evidence>
<evidence type="ECO:0000256" key="1">
    <source>
        <dbReference type="ARBA" id="ARBA00022603"/>
    </source>
</evidence>
<sequence>MDTATRTDSTIETYDRVADDFLRRRARTLDEKRWLDRMVGVAPSHAGRRRLLDLGCGTGLPIAAYLSERGLRITGVDAAPRMIALFQANLPHATAHHADMRSLALGEPFDAILAWDSYFHLTPDEQRKMFPIFRRHAAPGAALMFTTGPEAGEVWGDAAGEAVYHASLDPGEYRDLLARNQFKLLDFTAEDPACGGHSVWLARFTG</sequence>
<feature type="domain" description="Methyltransferase" evidence="4">
    <location>
        <begin position="52"/>
        <end position="140"/>
    </location>
</feature>
<dbReference type="InterPro" id="IPR041698">
    <property type="entry name" value="Methyltransf_25"/>
</dbReference>
<keyword evidence="3" id="KW-0949">S-adenosyl-L-methionine</keyword>
<dbReference type="OrthoDB" id="9765084at2"/>
<name>A0A2V1P793_9RHOB</name>
<dbReference type="PANTHER" id="PTHR43464:SF19">
    <property type="entry name" value="UBIQUINONE BIOSYNTHESIS O-METHYLTRANSFERASE, MITOCHONDRIAL"/>
    <property type="match status" value="1"/>
</dbReference>
<protein>
    <submittedName>
        <fullName evidence="5">SAM-dependent methyltransferase</fullName>
    </submittedName>
</protein>
<evidence type="ECO:0000313" key="5">
    <source>
        <dbReference type="EMBL" id="PWG18335.1"/>
    </source>
</evidence>